<reference evidence="1 2" key="1">
    <citation type="journal article" date="2018" name="Mol. Plant">
        <title>The genome of Artemisia annua provides insight into the evolution of Asteraceae family and artemisinin biosynthesis.</title>
        <authorList>
            <person name="Shen Q."/>
            <person name="Zhang L."/>
            <person name="Liao Z."/>
            <person name="Wang S."/>
            <person name="Yan T."/>
            <person name="Shi P."/>
            <person name="Liu M."/>
            <person name="Fu X."/>
            <person name="Pan Q."/>
            <person name="Wang Y."/>
            <person name="Lv Z."/>
            <person name="Lu X."/>
            <person name="Zhang F."/>
            <person name="Jiang W."/>
            <person name="Ma Y."/>
            <person name="Chen M."/>
            <person name="Hao X."/>
            <person name="Li L."/>
            <person name="Tang Y."/>
            <person name="Lv G."/>
            <person name="Zhou Y."/>
            <person name="Sun X."/>
            <person name="Brodelius P.E."/>
            <person name="Rose J.K.C."/>
            <person name="Tang K."/>
        </authorList>
    </citation>
    <scope>NUCLEOTIDE SEQUENCE [LARGE SCALE GENOMIC DNA]</scope>
    <source>
        <strain evidence="2">cv. Huhao1</strain>
        <tissue evidence="1">Leaf</tissue>
    </source>
</reference>
<protein>
    <submittedName>
        <fullName evidence="1">Crotonase</fullName>
    </submittedName>
</protein>
<sequence>MDEMVKNKGKGCYIYEKSSKPKPYHLVLPLIEESRKLANLIPQGKVPNVTDIGPKPRAIKEVVIIGGGLMSYGVARVLSCIQD</sequence>
<dbReference type="AlphaFoldDB" id="A0A2U1KU54"/>
<dbReference type="EMBL" id="PKPP01013887">
    <property type="protein sequence ID" value="PWA40305.1"/>
    <property type="molecule type" value="Genomic_DNA"/>
</dbReference>
<proteinExistence type="predicted"/>
<organism evidence="1 2">
    <name type="scientific">Artemisia annua</name>
    <name type="common">Sweet wormwood</name>
    <dbReference type="NCBI Taxonomy" id="35608"/>
    <lineage>
        <taxon>Eukaryota</taxon>
        <taxon>Viridiplantae</taxon>
        <taxon>Streptophyta</taxon>
        <taxon>Embryophyta</taxon>
        <taxon>Tracheophyta</taxon>
        <taxon>Spermatophyta</taxon>
        <taxon>Magnoliopsida</taxon>
        <taxon>eudicotyledons</taxon>
        <taxon>Gunneridae</taxon>
        <taxon>Pentapetalae</taxon>
        <taxon>asterids</taxon>
        <taxon>campanulids</taxon>
        <taxon>Asterales</taxon>
        <taxon>Asteraceae</taxon>
        <taxon>Asteroideae</taxon>
        <taxon>Anthemideae</taxon>
        <taxon>Artemisiinae</taxon>
        <taxon>Artemisia</taxon>
    </lineage>
</organism>
<accession>A0A2U1KU54</accession>
<dbReference type="Proteomes" id="UP000245207">
    <property type="component" value="Unassembled WGS sequence"/>
</dbReference>
<name>A0A2U1KU54_ARTAN</name>
<dbReference type="OrthoDB" id="2018133at2759"/>
<gene>
    <name evidence="1" type="ORF">CTI12_AA563780</name>
</gene>
<evidence type="ECO:0000313" key="2">
    <source>
        <dbReference type="Proteomes" id="UP000245207"/>
    </source>
</evidence>
<keyword evidence="2" id="KW-1185">Reference proteome</keyword>
<dbReference type="STRING" id="35608.A0A2U1KU54"/>
<comment type="caution">
    <text evidence="1">The sequence shown here is derived from an EMBL/GenBank/DDBJ whole genome shotgun (WGS) entry which is preliminary data.</text>
</comment>
<evidence type="ECO:0000313" key="1">
    <source>
        <dbReference type="EMBL" id="PWA40305.1"/>
    </source>
</evidence>